<evidence type="ECO:0000256" key="5">
    <source>
        <dbReference type="ARBA" id="ARBA00023136"/>
    </source>
</evidence>
<dbReference type="InterPro" id="IPR020846">
    <property type="entry name" value="MFS_dom"/>
</dbReference>
<feature type="transmembrane region" description="Helical" evidence="6">
    <location>
        <begin position="60"/>
        <end position="80"/>
    </location>
</feature>
<dbReference type="InterPro" id="IPR011701">
    <property type="entry name" value="MFS"/>
</dbReference>
<evidence type="ECO:0000256" key="1">
    <source>
        <dbReference type="ARBA" id="ARBA00004141"/>
    </source>
</evidence>
<dbReference type="PROSITE" id="PS50850">
    <property type="entry name" value="MFS"/>
    <property type="match status" value="1"/>
</dbReference>
<evidence type="ECO:0000313" key="8">
    <source>
        <dbReference type="EMBL" id="SVE55534.1"/>
    </source>
</evidence>
<proteinExistence type="predicted"/>
<protein>
    <recommendedName>
        <fullName evidence="7">Major facilitator superfamily (MFS) profile domain-containing protein</fullName>
    </recommendedName>
</protein>
<comment type="subcellular location">
    <subcellularLocation>
        <location evidence="1">Membrane</location>
        <topology evidence="1">Multi-pass membrane protein</topology>
    </subcellularLocation>
</comment>
<evidence type="ECO:0000256" key="3">
    <source>
        <dbReference type="ARBA" id="ARBA00022692"/>
    </source>
</evidence>
<organism evidence="8">
    <name type="scientific">marine metagenome</name>
    <dbReference type="NCBI Taxonomy" id="408172"/>
    <lineage>
        <taxon>unclassified sequences</taxon>
        <taxon>metagenomes</taxon>
        <taxon>ecological metagenomes</taxon>
    </lineage>
</organism>
<dbReference type="Gene3D" id="1.20.1250.20">
    <property type="entry name" value="MFS general substrate transporter like domains"/>
    <property type="match status" value="1"/>
</dbReference>
<dbReference type="InterPro" id="IPR036259">
    <property type="entry name" value="MFS_trans_sf"/>
</dbReference>
<keyword evidence="4 6" id="KW-1133">Transmembrane helix</keyword>
<evidence type="ECO:0000259" key="7">
    <source>
        <dbReference type="PROSITE" id="PS50850"/>
    </source>
</evidence>
<dbReference type="GO" id="GO:0016020">
    <property type="term" value="C:membrane"/>
    <property type="evidence" value="ECO:0007669"/>
    <property type="project" value="UniProtKB-SubCell"/>
</dbReference>
<sequence>MSETATSPHTPAQQPDPLDAYKWKAFIAIGIAFFTMVASMGMVFLALAQIADTFGVTLRSASWVVIVQGLTISAFMMPLGRMADIIGRKRTHLIGLVLFGSGSVFTGLAPTFGLLIAARIFTAIGNSMGQSVGTAMVLSVFPARERGKAIGAQTTSVAVGGAMGP</sequence>
<gene>
    <name evidence="8" type="ORF">METZ01_LOCUS508388</name>
</gene>
<dbReference type="SUPFAM" id="SSF103473">
    <property type="entry name" value="MFS general substrate transporter"/>
    <property type="match status" value="1"/>
</dbReference>
<name>A0A383EFZ4_9ZZZZ</name>
<feature type="domain" description="Major facilitator superfamily (MFS) profile" evidence="7">
    <location>
        <begin position="25"/>
        <end position="165"/>
    </location>
</feature>
<feature type="transmembrane region" description="Helical" evidence="6">
    <location>
        <begin position="92"/>
        <end position="118"/>
    </location>
</feature>
<evidence type="ECO:0000256" key="6">
    <source>
        <dbReference type="SAM" id="Phobius"/>
    </source>
</evidence>
<dbReference type="PROSITE" id="PS00216">
    <property type="entry name" value="SUGAR_TRANSPORT_1"/>
    <property type="match status" value="1"/>
</dbReference>
<dbReference type="PANTHER" id="PTHR42718:SF9">
    <property type="entry name" value="MAJOR FACILITATOR SUPERFAMILY MULTIDRUG TRANSPORTER MFSC"/>
    <property type="match status" value="1"/>
</dbReference>
<dbReference type="GO" id="GO:0022857">
    <property type="term" value="F:transmembrane transporter activity"/>
    <property type="evidence" value="ECO:0007669"/>
    <property type="project" value="InterPro"/>
</dbReference>
<dbReference type="InterPro" id="IPR005829">
    <property type="entry name" value="Sugar_transporter_CS"/>
</dbReference>
<keyword evidence="5 6" id="KW-0472">Membrane</keyword>
<evidence type="ECO:0000256" key="4">
    <source>
        <dbReference type="ARBA" id="ARBA00022989"/>
    </source>
</evidence>
<dbReference type="Pfam" id="PF07690">
    <property type="entry name" value="MFS_1"/>
    <property type="match status" value="1"/>
</dbReference>
<keyword evidence="2" id="KW-0813">Transport</keyword>
<keyword evidence="3 6" id="KW-0812">Transmembrane</keyword>
<accession>A0A383EFZ4</accession>
<dbReference type="PANTHER" id="PTHR42718">
    <property type="entry name" value="MAJOR FACILITATOR SUPERFAMILY MULTIDRUG TRANSPORTER MFSC"/>
    <property type="match status" value="1"/>
</dbReference>
<reference evidence="8" key="1">
    <citation type="submission" date="2018-05" db="EMBL/GenBank/DDBJ databases">
        <authorList>
            <person name="Lanie J.A."/>
            <person name="Ng W.-L."/>
            <person name="Kazmierczak K.M."/>
            <person name="Andrzejewski T.M."/>
            <person name="Davidsen T.M."/>
            <person name="Wayne K.J."/>
            <person name="Tettelin H."/>
            <person name="Glass J.I."/>
            <person name="Rusch D."/>
            <person name="Podicherti R."/>
            <person name="Tsui H.-C.T."/>
            <person name="Winkler M.E."/>
        </authorList>
    </citation>
    <scope>NUCLEOTIDE SEQUENCE</scope>
</reference>
<feature type="non-terminal residue" evidence="8">
    <location>
        <position position="165"/>
    </location>
</feature>
<evidence type="ECO:0000256" key="2">
    <source>
        <dbReference type="ARBA" id="ARBA00022448"/>
    </source>
</evidence>
<dbReference type="EMBL" id="UINC01225455">
    <property type="protein sequence ID" value="SVE55534.1"/>
    <property type="molecule type" value="Genomic_DNA"/>
</dbReference>
<dbReference type="AlphaFoldDB" id="A0A383EFZ4"/>
<feature type="transmembrane region" description="Helical" evidence="6">
    <location>
        <begin position="25"/>
        <end position="48"/>
    </location>
</feature>